<gene>
    <name evidence="2" type="ORF">JI739_09305</name>
</gene>
<organism evidence="2 3">
    <name type="scientific">Ramlibacter aurantiacus</name>
    <dbReference type="NCBI Taxonomy" id="2801330"/>
    <lineage>
        <taxon>Bacteria</taxon>
        <taxon>Pseudomonadati</taxon>
        <taxon>Pseudomonadota</taxon>
        <taxon>Betaproteobacteria</taxon>
        <taxon>Burkholderiales</taxon>
        <taxon>Comamonadaceae</taxon>
        <taxon>Ramlibacter</taxon>
    </lineage>
</organism>
<dbReference type="Gene3D" id="3.60.40.10">
    <property type="entry name" value="PPM-type phosphatase domain"/>
    <property type="match status" value="1"/>
</dbReference>
<dbReference type="InterPro" id="IPR003594">
    <property type="entry name" value="HATPase_dom"/>
</dbReference>
<comment type="caution">
    <text evidence="2">The sequence shown here is derived from an EMBL/GenBank/DDBJ whole genome shotgun (WGS) entry which is preliminary data.</text>
</comment>
<evidence type="ECO:0000313" key="2">
    <source>
        <dbReference type="EMBL" id="MBL0420537.1"/>
    </source>
</evidence>
<dbReference type="InterPro" id="IPR039248">
    <property type="entry name" value="Ptase_RsbX"/>
</dbReference>
<dbReference type="Proteomes" id="UP000613011">
    <property type="component" value="Unassembled WGS sequence"/>
</dbReference>
<proteinExistence type="predicted"/>
<dbReference type="Pfam" id="PF07228">
    <property type="entry name" value="SpoIIE"/>
    <property type="match status" value="1"/>
</dbReference>
<evidence type="ECO:0000313" key="3">
    <source>
        <dbReference type="Proteomes" id="UP000613011"/>
    </source>
</evidence>
<dbReference type="SMART" id="SM00331">
    <property type="entry name" value="PP2C_SIG"/>
    <property type="match status" value="1"/>
</dbReference>
<name>A0A936ZGK2_9BURK</name>
<dbReference type="GO" id="GO:0005524">
    <property type="term" value="F:ATP binding"/>
    <property type="evidence" value="ECO:0007669"/>
    <property type="project" value="UniProtKB-KW"/>
</dbReference>
<protein>
    <submittedName>
        <fullName evidence="2">ATP-binding protein</fullName>
    </submittedName>
</protein>
<evidence type="ECO:0000259" key="1">
    <source>
        <dbReference type="SMART" id="SM00331"/>
    </source>
</evidence>
<dbReference type="RefSeq" id="WP_201683609.1">
    <property type="nucleotide sequence ID" value="NZ_JAEQNA010000002.1"/>
</dbReference>
<dbReference type="SUPFAM" id="SSF81606">
    <property type="entry name" value="PP2C-like"/>
    <property type="match status" value="1"/>
</dbReference>
<dbReference type="EMBL" id="JAEQNA010000002">
    <property type="protein sequence ID" value="MBL0420537.1"/>
    <property type="molecule type" value="Genomic_DNA"/>
</dbReference>
<dbReference type="PANTHER" id="PTHR35801:SF1">
    <property type="entry name" value="PHOSPHOSERINE PHOSPHATASE RSBX"/>
    <property type="match status" value="1"/>
</dbReference>
<dbReference type="SUPFAM" id="SSF55874">
    <property type="entry name" value="ATPase domain of HSP90 chaperone/DNA topoisomerase II/histidine kinase"/>
    <property type="match status" value="1"/>
</dbReference>
<keyword evidence="3" id="KW-1185">Reference proteome</keyword>
<accession>A0A936ZGK2</accession>
<keyword evidence="2" id="KW-0547">Nucleotide-binding</keyword>
<dbReference type="InterPro" id="IPR036457">
    <property type="entry name" value="PPM-type-like_dom_sf"/>
</dbReference>
<dbReference type="Gene3D" id="3.30.565.10">
    <property type="entry name" value="Histidine kinase-like ATPase, C-terminal domain"/>
    <property type="match status" value="1"/>
</dbReference>
<dbReference type="AlphaFoldDB" id="A0A936ZGK2"/>
<dbReference type="InterPro" id="IPR036890">
    <property type="entry name" value="HATPase_C_sf"/>
</dbReference>
<dbReference type="PANTHER" id="PTHR35801">
    <property type="entry name" value="PHOSPHOSERINE PHOSPHATASE RSBX"/>
    <property type="match status" value="1"/>
</dbReference>
<dbReference type="Pfam" id="PF13581">
    <property type="entry name" value="HATPase_c_2"/>
    <property type="match status" value="1"/>
</dbReference>
<sequence>MEVIHGTVHAAFPIADPSRVGEARRHAVQLAHEAGMGEVDAGRVALVVTELATNLLRHAKQGLLLLARTSSADVEVIALDKGPGMPDVARSLRDGFSTGGTPGTGLGAVARLADDFDIHSTVPEGTAVLARVRSATSPAPVRSLRVGAVSVCAPGEVVCGDAWCFGLDGARGSLLVADGLGHGPQAAEAAQAAVQAFMADPFADCRAFVQQAHHRLRSTRGAAIAVYRLDGDDASVQHAGAGNVLARLVSGVTDRTLVTQHGTAGLTIRSVDVAQTPWPEHALLVAHSDGIESRWRPDALAPLLRRDPTLAAAVLLRDHSRGRDDATVAVIRRKD</sequence>
<dbReference type="InterPro" id="IPR001932">
    <property type="entry name" value="PPM-type_phosphatase-like_dom"/>
</dbReference>
<reference evidence="2" key="1">
    <citation type="submission" date="2021-01" db="EMBL/GenBank/DDBJ databases">
        <title>Ramlibacter sp. strain AW1 16S ribosomal RNA gene Genome sequencing and assembly.</title>
        <authorList>
            <person name="Kang M."/>
        </authorList>
    </citation>
    <scope>NUCLEOTIDE SEQUENCE</scope>
    <source>
        <strain evidence="2">AW1</strain>
    </source>
</reference>
<keyword evidence="2" id="KW-0067">ATP-binding</keyword>
<feature type="domain" description="PPM-type phosphatase" evidence="1">
    <location>
        <begin position="141"/>
        <end position="333"/>
    </location>
</feature>